<dbReference type="AlphaFoldDB" id="A0A5C1QGV0"/>
<name>A0A5C1QGV0_9SPIO</name>
<keyword evidence="2" id="KW-1185">Reference proteome</keyword>
<gene>
    <name evidence="1" type="ORF">EW093_12305</name>
</gene>
<evidence type="ECO:0000313" key="2">
    <source>
        <dbReference type="Proteomes" id="UP000323824"/>
    </source>
</evidence>
<sequence length="65" mass="7639">MRKFKVKGSENYPEILTIMEEAEDRFMVLLEKSNGYGIESREEVLTKELFESCLRTNYLTEVQTA</sequence>
<dbReference type="KEGG" id="sper:EW093_12305"/>
<dbReference type="Proteomes" id="UP000323824">
    <property type="component" value="Chromosome"/>
</dbReference>
<proteinExistence type="predicted"/>
<protein>
    <submittedName>
        <fullName evidence="1">Uncharacterized protein</fullName>
    </submittedName>
</protein>
<dbReference type="OrthoDB" id="361497at2"/>
<organism evidence="1 2">
    <name type="scientific">Thiospirochaeta perfilievii</name>
    <dbReference type="NCBI Taxonomy" id="252967"/>
    <lineage>
        <taxon>Bacteria</taxon>
        <taxon>Pseudomonadati</taxon>
        <taxon>Spirochaetota</taxon>
        <taxon>Spirochaetia</taxon>
        <taxon>Spirochaetales</taxon>
        <taxon>Spirochaetaceae</taxon>
        <taxon>Thiospirochaeta</taxon>
    </lineage>
</organism>
<evidence type="ECO:0000313" key="1">
    <source>
        <dbReference type="EMBL" id="QEN05462.1"/>
    </source>
</evidence>
<dbReference type="RefSeq" id="WP_149568700.1">
    <property type="nucleotide sequence ID" value="NZ_CP035807.1"/>
</dbReference>
<dbReference type="EMBL" id="CP035807">
    <property type="protein sequence ID" value="QEN05462.1"/>
    <property type="molecule type" value="Genomic_DNA"/>
</dbReference>
<reference evidence="1 2" key="1">
    <citation type="submission" date="2019-02" db="EMBL/GenBank/DDBJ databases">
        <authorList>
            <person name="Fomenkov A."/>
            <person name="Dubinina G."/>
            <person name="Grabovich M."/>
            <person name="Vincze T."/>
            <person name="Roberts R.J."/>
        </authorList>
    </citation>
    <scope>NUCLEOTIDE SEQUENCE [LARGE SCALE GENOMIC DNA]</scope>
    <source>
        <strain evidence="1 2">P</strain>
    </source>
</reference>
<accession>A0A5C1QGV0</accession>
<reference evidence="1 2" key="2">
    <citation type="submission" date="2019-09" db="EMBL/GenBank/DDBJ databases">
        <title>Complete Genome Sequence and Methylome Analysis of free living Spirochaetas.</title>
        <authorList>
            <person name="Leshcheva N."/>
            <person name="Mikheeva N."/>
        </authorList>
    </citation>
    <scope>NUCLEOTIDE SEQUENCE [LARGE SCALE GENOMIC DNA]</scope>
    <source>
        <strain evidence="1 2">P</strain>
    </source>
</reference>